<dbReference type="Proteomes" id="UP000050277">
    <property type="component" value="Unassembled WGS sequence"/>
</dbReference>
<dbReference type="PANTHER" id="PTHR46401">
    <property type="entry name" value="GLYCOSYLTRANSFERASE WBBK-RELATED"/>
    <property type="match status" value="1"/>
</dbReference>
<dbReference type="AlphaFoldDB" id="A0A0P6Y196"/>
<dbReference type="OrthoDB" id="9769555at2"/>
<feature type="domain" description="Glycosyl transferase family 1" evidence="2">
    <location>
        <begin position="195"/>
        <end position="355"/>
    </location>
</feature>
<dbReference type="Gene3D" id="3.40.50.2000">
    <property type="entry name" value="Glycogen Phosphorylase B"/>
    <property type="match status" value="2"/>
</dbReference>
<feature type="domain" description="Glycosyltransferase subfamily 4-like N-terminal" evidence="3">
    <location>
        <begin position="16"/>
        <end position="178"/>
    </location>
</feature>
<evidence type="ECO:0000313" key="5">
    <source>
        <dbReference type="Proteomes" id="UP000050277"/>
    </source>
</evidence>
<evidence type="ECO:0008006" key="6">
    <source>
        <dbReference type="Google" id="ProtNLM"/>
    </source>
</evidence>
<dbReference type="RefSeq" id="WP_054532832.1">
    <property type="nucleotide sequence ID" value="NZ_LGKP01000006.1"/>
</dbReference>
<name>A0A0P6Y196_9CHLR</name>
<sequence length="378" mass="42568">MRIGISGTFWAEPMVGSGQYLRHLIEHLPHVGPQHEYVLFLPAYTQAEIPQIPHIAVDLVPTPFDKLHPKLAKLWYEQIELPRAALRLAVDMLHVPYYAPPRRQLVPTVVTVHDLIPLILPVYRGSMMMRAYTALATSAVRRCRQLVAVSDHTRDDIIDILKVNALQVHTIYEGVAPDYQPQSEAQISQTLQRFNITQPYFYYIGGFDVRKNLTTLLRAFGRVRRRIDQPIKLVIAGNRPKVTSAFFPALETTILDEDLAADIIFTGRVSNAENAALFAGAHAFVWPSTYEGFGLPPLEAMSCGTPVISSNTSSMPEIIGEAGILLPPHDTEAWAMAMLRMLNDQALNTEYRQRGLQRASQFNWHSFAAQMIKVYEKA</sequence>
<organism evidence="4 5">
    <name type="scientific">Herpetosiphon geysericola</name>
    <dbReference type="NCBI Taxonomy" id="70996"/>
    <lineage>
        <taxon>Bacteria</taxon>
        <taxon>Bacillati</taxon>
        <taxon>Chloroflexota</taxon>
        <taxon>Chloroflexia</taxon>
        <taxon>Herpetosiphonales</taxon>
        <taxon>Herpetosiphonaceae</taxon>
        <taxon>Herpetosiphon</taxon>
    </lineage>
</organism>
<keyword evidence="1" id="KW-0808">Transferase</keyword>
<accession>A0A0P6Y196</accession>
<dbReference type="Pfam" id="PF13439">
    <property type="entry name" value="Glyco_transf_4"/>
    <property type="match status" value="1"/>
</dbReference>
<evidence type="ECO:0000259" key="3">
    <source>
        <dbReference type="Pfam" id="PF13439"/>
    </source>
</evidence>
<dbReference type="CDD" id="cd03809">
    <property type="entry name" value="GT4_MtfB-like"/>
    <property type="match status" value="1"/>
</dbReference>
<evidence type="ECO:0000259" key="2">
    <source>
        <dbReference type="Pfam" id="PF00534"/>
    </source>
</evidence>
<reference evidence="4 5" key="1">
    <citation type="submission" date="2015-07" db="EMBL/GenBank/DDBJ databases">
        <title>Whole genome sequence of Herpetosiphon geysericola DSM 7119.</title>
        <authorList>
            <person name="Hemp J."/>
            <person name="Ward L.M."/>
            <person name="Pace L.A."/>
            <person name="Fischer W.W."/>
        </authorList>
    </citation>
    <scope>NUCLEOTIDE SEQUENCE [LARGE SCALE GENOMIC DNA]</scope>
    <source>
        <strain evidence="4 5">DSM 7119</strain>
    </source>
</reference>
<dbReference type="PATRIC" id="fig|70996.4.peg.1651"/>
<evidence type="ECO:0000256" key="1">
    <source>
        <dbReference type="ARBA" id="ARBA00022679"/>
    </source>
</evidence>
<dbReference type="FunFam" id="3.40.50.2000:FF:000119">
    <property type="entry name" value="Glycosyl transferase group 1"/>
    <property type="match status" value="1"/>
</dbReference>
<evidence type="ECO:0000313" key="4">
    <source>
        <dbReference type="EMBL" id="KPL91309.1"/>
    </source>
</evidence>
<keyword evidence="5" id="KW-1185">Reference proteome</keyword>
<proteinExistence type="predicted"/>
<dbReference type="EMBL" id="LGKP01000006">
    <property type="protein sequence ID" value="KPL91309.1"/>
    <property type="molecule type" value="Genomic_DNA"/>
</dbReference>
<gene>
    <name evidence="4" type="ORF">SE18_02460</name>
</gene>
<dbReference type="GO" id="GO:0009103">
    <property type="term" value="P:lipopolysaccharide biosynthetic process"/>
    <property type="evidence" value="ECO:0007669"/>
    <property type="project" value="TreeGrafter"/>
</dbReference>
<dbReference type="InterPro" id="IPR001296">
    <property type="entry name" value="Glyco_trans_1"/>
</dbReference>
<dbReference type="Pfam" id="PF00534">
    <property type="entry name" value="Glycos_transf_1"/>
    <property type="match status" value="1"/>
</dbReference>
<dbReference type="STRING" id="70996.SE18_02460"/>
<protein>
    <recommendedName>
        <fullName evidence="6">Glycosyl transferase family 1</fullName>
    </recommendedName>
</protein>
<dbReference type="PANTHER" id="PTHR46401:SF2">
    <property type="entry name" value="GLYCOSYLTRANSFERASE WBBK-RELATED"/>
    <property type="match status" value="1"/>
</dbReference>
<dbReference type="InterPro" id="IPR028098">
    <property type="entry name" value="Glyco_trans_4-like_N"/>
</dbReference>
<comment type="caution">
    <text evidence="4">The sequence shown here is derived from an EMBL/GenBank/DDBJ whole genome shotgun (WGS) entry which is preliminary data.</text>
</comment>
<dbReference type="SUPFAM" id="SSF53756">
    <property type="entry name" value="UDP-Glycosyltransferase/glycogen phosphorylase"/>
    <property type="match status" value="1"/>
</dbReference>
<dbReference type="GO" id="GO:0016757">
    <property type="term" value="F:glycosyltransferase activity"/>
    <property type="evidence" value="ECO:0007669"/>
    <property type="project" value="InterPro"/>
</dbReference>